<feature type="compositionally biased region" description="Basic and acidic residues" evidence="1">
    <location>
        <begin position="136"/>
        <end position="152"/>
    </location>
</feature>
<proteinExistence type="predicted"/>
<dbReference type="Gramene" id="OB10G17220.1">
    <property type="protein sequence ID" value="OB10G17220.1"/>
    <property type="gene ID" value="OB10G17220"/>
</dbReference>
<name>J3N2H4_ORYBR</name>
<dbReference type="Proteomes" id="UP000006038">
    <property type="component" value="Chromosome 10"/>
</dbReference>
<sequence length="152" mass="16596">MEKLLASATLCLVDDRRGLTQDIMVGAPRLISRLLPTYTFNVVAKPPLQSTYPLLGRDVMGKYHQGIVATEGAIAALGDEDKSSVGLDLATPKVEFGGSVTRPVERRSSPWQSSSPSPRPHHQGEVDHQPYLSSKRCQERENQIDGGGSERE</sequence>
<dbReference type="HOGENOM" id="CLU_1725114_0_0_1"/>
<evidence type="ECO:0000313" key="2">
    <source>
        <dbReference type="EnsemblPlants" id="OB10G17220.1"/>
    </source>
</evidence>
<dbReference type="EnsemblPlants" id="OB10G17220.1">
    <property type="protein sequence ID" value="OB10G17220.1"/>
    <property type="gene ID" value="OB10G17220"/>
</dbReference>
<organism evidence="2">
    <name type="scientific">Oryza brachyantha</name>
    <name type="common">malo sina</name>
    <dbReference type="NCBI Taxonomy" id="4533"/>
    <lineage>
        <taxon>Eukaryota</taxon>
        <taxon>Viridiplantae</taxon>
        <taxon>Streptophyta</taxon>
        <taxon>Embryophyta</taxon>
        <taxon>Tracheophyta</taxon>
        <taxon>Spermatophyta</taxon>
        <taxon>Magnoliopsida</taxon>
        <taxon>Liliopsida</taxon>
        <taxon>Poales</taxon>
        <taxon>Poaceae</taxon>
        <taxon>BOP clade</taxon>
        <taxon>Oryzoideae</taxon>
        <taxon>Oryzeae</taxon>
        <taxon>Oryzinae</taxon>
        <taxon>Oryza</taxon>
    </lineage>
</organism>
<protein>
    <submittedName>
        <fullName evidence="2">Uncharacterized protein</fullName>
    </submittedName>
</protein>
<evidence type="ECO:0000256" key="1">
    <source>
        <dbReference type="SAM" id="MobiDB-lite"/>
    </source>
</evidence>
<evidence type="ECO:0000313" key="3">
    <source>
        <dbReference type="Proteomes" id="UP000006038"/>
    </source>
</evidence>
<keyword evidence="3" id="KW-1185">Reference proteome</keyword>
<dbReference type="AlphaFoldDB" id="J3N2H4"/>
<reference evidence="2" key="1">
    <citation type="journal article" date="2013" name="Nat. Commun.">
        <title>Whole-genome sequencing of Oryza brachyantha reveals mechanisms underlying Oryza genome evolution.</title>
        <authorList>
            <person name="Chen J."/>
            <person name="Huang Q."/>
            <person name="Gao D."/>
            <person name="Wang J."/>
            <person name="Lang Y."/>
            <person name="Liu T."/>
            <person name="Li B."/>
            <person name="Bai Z."/>
            <person name="Luis Goicoechea J."/>
            <person name="Liang C."/>
            <person name="Chen C."/>
            <person name="Zhang W."/>
            <person name="Sun S."/>
            <person name="Liao Y."/>
            <person name="Zhang X."/>
            <person name="Yang L."/>
            <person name="Song C."/>
            <person name="Wang M."/>
            <person name="Shi J."/>
            <person name="Liu G."/>
            <person name="Liu J."/>
            <person name="Zhou H."/>
            <person name="Zhou W."/>
            <person name="Yu Q."/>
            <person name="An N."/>
            <person name="Chen Y."/>
            <person name="Cai Q."/>
            <person name="Wang B."/>
            <person name="Liu B."/>
            <person name="Min J."/>
            <person name="Huang Y."/>
            <person name="Wu H."/>
            <person name="Li Z."/>
            <person name="Zhang Y."/>
            <person name="Yin Y."/>
            <person name="Song W."/>
            <person name="Jiang J."/>
            <person name="Jackson S.A."/>
            <person name="Wing R.A."/>
            <person name="Wang J."/>
            <person name="Chen M."/>
        </authorList>
    </citation>
    <scope>NUCLEOTIDE SEQUENCE [LARGE SCALE GENOMIC DNA]</scope>
    <source>
        <strain evidence="2">cv. IRGC 101232</strain>
    </source>
</reference>
<accession>J3N2H4</accession>
<reference evidence="2" key="2">
    <citation type="submission" date="2013-04" db="UniProtKB">
        <authorList>
            <consortium name="EnsemblPlants"/>
        </authorList>
    </citation>
    <scope>IDENTIFICATION</scope>
</reference>
<feature type="region of interest" description="Disordered" evidence="1">
    <location>
        <begin position="87"/>
        <end position="152"/>
    </location>
</feature>